<protein>
    <recommendedName>
        <fullName evidence="2">Thiol:disulfide interchange protein DsbD N-terminal domain-containing protein</fullName>
    </recommendedName>
</protein>
<dbReference type="Proteomes" id="UP000436911">
    <property type="component" value="Unassembled WGS sequence"/>
</dbReference>
<name>A0A7J4XA52_AGRVI</name>
<sequence length="573" mass="61455">MASLGRQRGGADTNQGQRSVIFVVEDRIKDQVFGGRAVQPAIIGDLRLQLARPPTGIAKQHGGAGRTTAIGNGADDVEGRGQRDIVADRNAAVADIIVGMQHETATGFHRAAALNGEVASMVGQHDRIMLIDQVEMQQDVGEFDRLGAVDDEAHGTSRRMGADIDDTAGEIAVRHAGHGDQEMAVEKPTFTIGLQSGKSHAASGLFGTPIYRKRTSYAVVPGIPLASARRRPAFIFASGASHILKPWSSRWGIVANQSTENDKTVKSVIGSGDRAGLNSRMVLPLFSNRPVFPALLGLLFAGLLALTPLGDACAATSDWATSDGGRMRLIVLPPAPDGTRQAGLQIEPNDGWFTYWREPGDSGIPPQLTAAPEAKVTPSPLSFPVPKRMDIGSVRDVGYDHAVVFPFTLKSSGEDWQSPLKLTAFIGMCRNICIPFQADLSIDLSHEETTDVGEVKLIDKAKSKLPAAAAEDFYVSDFEMAHDLSSLDVSLVLPDGSKDEPRILVTGPEGYLFTEYKAVQSKGNSRTLRIALPKFPRNYSVSGKTWHILVAAGNKRTMEAPLAFATTRPIVQP</sequence>
<evidence type="ECO:0000256" key="1">
    <source>
        <dbReference type="SAM" id="MobiDB-lite"/>
    </source>
</evidence>
<feature type="region of interest" description="Disordered" evidence="1">
    <location>
        <begin position="57"/>
        <end position="76"/>
    </location>
</feature>
<dbReference type="AlphaFoldDB" id="A0A7J4XA52"/>
<reference evidence="3 4" key="1">
    <citation type="submission" date="2018-08" db="EMBL/GenBank/DDBJ databases">
        <title>Genome sequencing of Agrobacterium vitis strain ICMP 10754.</title>
        <authorList>
            <person name="Visnovsky S.B."/>
            <person name="Pitman A.R."/>
        </authorList>
    </citation>
    <scope>NUCLEOTIDE SEQUENCE [LARGE SCALE GENOMIC DNA]</scope>
    <source>
        <strain evidence="3 4">ICMP 10754</strain>
    </source>
</reference>
<organism evidence="3 4">
    <name type="scientific">Agrobacterium vitis</name>
    <name type="common">Rhizobium vitis</name>
    <dbReference type="NCBI Taxonomy" id="373"/>
    <lineage>
        <taxon>Bacteria</taxon>
        <taxon>Pseudomonadati</taxon>
        <taxon>Pseudomonadota</taxon>
        <taxon>Alphaproteobacteria</taxon>
        <taxon>Hyphomicrobiales</taxon>
        <taxon>Rhizobiaceae</taxon>
        <taxon>Rhizobium/Agrobacterium group</taxon>
        <taxon>Agrobacterium</taxon>
    </lineage>
</organism>
<gene>
    <name evidence="3" type="ORF">DXT89_01010</name>
</gene>
<evidence type="ECO:0000259" key="2">
    <source>
        <dbReference type="Pfam" id="PF11412"/>
    </source>
</evidence>
<proteinExistence type="predicted"/>
<evidence type="ECO:0000313" key="4">
    <source>
        <dbReference type="Proteomes" id="UP000436911"/>
    </source>
</evidence>
<dbReference type="InterPro" id="IPR028250">
    <property type="entry name" value="DsbDN"/>
</dbReference>
<comment type="caution">
    <text evidence="3">The sequence shown here is derived from an EMBL/GenBank/DDBJ whole genome shotgun (WGS) entry which is preliminary data.</text>
</comment>
<evidence type="ECO:0000313" key="3">
    <source>
        <dbReference type="EMBL" id="KAA3531988.1"/>
    </source>
</evidence>
<dbReference type="EMBL" id="QUSG01000001">
    <property type="protein sequence ID" value="KAA3531988.1"/>
    <property type="molecule type" value="Genomic_DNA"/>
</dbReference>
<accession>A0A7J4XA52</accession>
<feature type="domain" description="Thiol:disulfide interchange protein DsbD N-terminal" evidence="2">
    <location>
        <begin position="336"/>
        <end position="440"/>
    </location>
</feature>
<dbReference type="Pfam" id="PF11412">
    <property type="entry name" value="DsbD_N"/>
    <property type="match status" value="1"/>
</dbReference>